<dbReference type="InterPro" id="IPR011701">
    <property type="entry name" value="MFS"/>
</dbReference>
<dbReference type="InterPro" id="IPR020846">
    <property type="entry name" value="MFS_dom"/>
</dbReference>
<feature type="transmembrane region" description="Helical" evidence="7">
    <location>
        <begin position="272"/>
        <end position="293"/>
    </location>
</feature>
<dbReference type="PANTHER" id="PTHR23514">
    <property type="entry name" value="BYPASS OF STOP CODON PROTEIN 6"/>
    <property type="match status" value="1"/>
</dbReference>
<feature type="transmembrane region" description="Helical" evidence="7">
    <location>
        <begin position="45"/>
        <end position="69"/>
    </location>
</feature>
<feature type="transmembrane region" description="Helical" evidence="7">
    <location>
        <begin position="391"/>
        <end position="414"/>
    </location>
</feature>
<keyword evidence="6 7" id="KW-0472">Membrane</keyword>
<evidence type="ECO:0000313" key="9">
    <source>
        <dbReference type="EMBL" id="MFC6085483.1"/>
    </source>
</evidence>
<dbReference type="PROSITE" id="PS50850">
    <property type="entry name" value="MFS"/>
    <property type="match status" value="1"/>
</dbReference>
<evidence type="ECO:0000256" key="2">
    <source>
        <dbReference type="ARBA" id="ARBA00008335"/>
    </source>
</evidence>
<feature type="transmembrane region" description="Helical" evidence="7">
    <location>
        <begin position="329"/>
        <end position="353"/>
    </location>
</feature>
<dbReference type="PANTHER" id="PTHR23514:SF3">
    <property type="entry name" value="BYPASS OF STOP CODON PROTEIN 6"/>
    <property type="match status" value="1"/>
</dbReference>
<proteinExistence type="inferred from homology"/>
<comment type="similarity">
    <text evidence="2">Belongs to the major facilitator superfamily.</text>
</comment>
<evidence type="ECO:0000256" key="7">
    <source>
        <dbReference type="SAM" id="Phobius"/>
    </source>
</evidence>
<protein>
    <submittedName>
        <fullName evidence="9">MFS transporter</fullName>
    </submittedName>
</protein>
<dbReference type="InterPro" id="IPR036259">
    <property type="entry name" value="MFS_trans_sf"/>
</dbReference>
<feature type="transmembrane region" description="Helical" evidence="7">
    <location>
        <begin position="99"/>
        <end position="124"/>
    </location>
</feature>
<dbReference type="Pfam" id="PF07690">
    <property type="entry name" value="MFS_1"/>
    <property type="match status" value="1"/>
</dbReference>
<evidence type="ECO:0000256" key="5">
    <source>
        <dbReference type="ARBA" id="ARBA00022989"/>
    </source>
</evidence>
<dbReference type="SUPFAM" id="SSF103473">
    <property type="entry name" value="MFS general substrate transporter"/>
    <property type="match status" value="1"/>
</dbReference>
<dbReference type="Gene3D" id="1.20.1250.20">
    <property type="entry name" value="MFS general substrate transporter like domains"/>
    <property type="match status" value="1"/>
</dbReference>
<organism evidence="9 10">
    <name type="scientific">Sphaerisporangium aureirubrum</name>
    <dbReference type="NCBI Taxonomy" id="1544736"/>
    <lineage>
        <taxon>Bacteria</taxon>
        <taxon>Bacillati</taxon>
        <taxon>Actinomycetota</taxon>
        <taxon>Actinomycetes</taxon>
        <taxon>Streptosporangiales</taxon>
        <taxon>Streptosporangiaceae</taxon>
        <taxon>Sphaerisporangium</taxon>
    </lineage>
</organism>
<evidence type="ECO:0000256" key="3">
    <source>
        <dbReference type="ARBA" id="ARBA00022448"/>
    </source>
</evidence>
<keyword evidence="3" id="KW-0813">Transport</keyword>
<evidence type="ECO:0000256" key="4">
    <source>
        <dbReference type="ARBA" id="ARBA00022692"/>
    </source>
</evidence>
<feature type="transmembrane region" description="Helical" evidence="7">
    <location>
        <begin position="76"/>
        <end position="93"/>
    </location>
</feature>
<evidence type="ECO:0000256" key="1">
    <source>
        <dbReference type="ARBA" id="ARBA00004651"/>
    </source>
</evidence>
<feature type="transmembrane region" description="Helical" evidence="7">
    <location>
        <begin position="232"/>
        <end position="252"/>
    </location>
</feature>
<sequence length="423" mass="43864">MSVWRGPWRVPVGLAYLAFILVGVNAGVGGVLLPAQIADYRVDMATIGITFFFSGAGFLAGGATSGVLIQRFGMRALLLGATGLYVVAAFYTATRPPFWALVAVQLLVGYGTGVLESVLNVFLADLPSATTLLNHLHAFFGVGALLGPLLAAWMLGFVAWPVVWLVLGLAGLPLIVGFFLAYPRKAGEVRNQVPDIPPAEIHDTPAAPLGDAVLVSAPAGAPAKPRGGLLTAALRMPAVMLASIFLSVYVGLEVSVGNWGYTFLVQEHAQAHLIAGYTVSGYWLGLTAGRFLISPLAARAGLSAMGMTFVCLAGVTAGVGLIWAAPAGAVAATGFVLLGFFLGPLFPTAMAVVPALIESRLVPTAIGVINGLSVVGGALFPWMAGAIAEGVGVWTLMPFTLTLALVQLMVWWLLSRRMTASPA</sequence>
<feature type="domain" description="Major facilitator superfamily (MFS) profile" evidence="8">
    <location>
        <begin position="11"/>
        <end position="418"/>
    </location>
</feature>
<dbReference type="Proteomes" id="UP001596137">
    <property type="component" value="Unassembled WGS sequence"/>
</dbReference>
<feature type="transmembrane region" description="Helical" evidence="7">
    <location>
        <begin position="162"/>
        <end position="182"/>
    </location>
</feature>
<evidence type="ECO:0000256" key="6">
    <source>
        <dbReference type="ARBA" id="ARBA00023136"/>
    </source>
</evidence>
<evidence type="ECO:0000313" key="10">
    <source>
        <dbReference type="Proteomes" id="UP001596137"/>
    </source>
</evidence>
<accession>A0ABW1NQ64</accession>
<evidence type="ECO:0000259" key="8">
    <source>
        <dbReference type="PROSITE" id="PS50850"/>
    </source>
</evidence>
<keyword evidence="10" id="KW-1185">Reference proteome</keyword>
<name>A0ABW1NQ64_9ACTN</name>
<dbReference type="InterPro" id="IPR051788">
    <property type="entry name" value="MFS_Transporter"/>
</dbReference>
<keyword evidence="4 7" id="KW-0812">Transmembrane</keyword>
<feature type="transmembrane region" description="Helical" evidence="7">
    <location>
        <begin position="12"/>
        <end position="33"/>
    </location>
</feature>
<feature type="transmembrane region" description="Helical" evidence="7">
    <location>
        <begin position="300"/>
        <end position="323"/>
    </location>
</feature>
<comment type="subcellular location">
    <subcellularLocation>
        <location evidence="1">Cell membrane</location>
        <topology evidence="1">Multi-pass membrane protein</topology>
    </subcellularLocation>
</comment>
<feature type="transmembrane region" description="Helical" evidence="7">
    <location>
        <begin position="365"/>
        <end position="385"/>
    </location>
</feature>
<comment type="caution">
    <text evidence="9">The sequence shown here is derived from an EMBL/GenBank/DDBJ whole genome shotgun (WGS) entry which is preliminary data.</text>
</comment>
<gene>
    <name evidence="9" type="ORF">ACFP1K_30250</name>
</gene>
<dbReference type="RefSeq" id="WP_380759669.1">
    <property type="nucleotide sequence ID" value="NZ_JBHSRF010000063.1"/>
</dbReference>
<dbReference type="EMBL" id="JBHSRF010000063">
    <property type="protein sequence ID" value="MFC6085483.1"/>
    <property type="molecule type" value="Genomic_DNA"/>
</dbReference>
<keyword evidence="5 7" id="KW-1133">Transmembrane helix</keyword>
<reference evidence="10" key="1">
    <citation type="journal article" date="2019" name="Int. J. Syst. Evol. Microbiol.">
        <title>The Global Catalogue of Microorganisms (GCM) 10K type strain sequencing project: providing services to taxonomists for standard genome sequencing and annotation.</title>
        <authorList>
            <consortium name="The Broad Institute Genomics Platform"/>
            <consortium name="The Broad Institute Genome Sequencing Center for Infectious Disease"/>
            <person name="Wu L."/>
            <person name="Ma J."/>
        </authorList>
    </citation>
    <scope>NUCLEOTIDE SEQUENCE [LARGE SCALE GENOMIC DNA]</scope>
    <source>
        <strain evidence="10">JCM 30346</strain>
    </source>
</reference>
<feature type="transmembrane region" description="Helical" evidence="7">
    <location>
        <begin position="136"/>
        <end position="156"/>
    </location>
</feature>